<keyword evidence="2" id="KW-1185">Reference proteome</keyword>
<name>A0AA38FQM6_TAXCH</name>
<protein>
    <submittedName>
        <fullName evidence="1">Uncharacterized protein</fullName>
    </submittedName>
</protein>
<organism evidence="1 2">
    <name type="scientific">Taxus chinensis</name>
    <name type="common">Chinese yew</name>
    <name type="synonym">Taxus wallichiana var. chinensis</name>
    <dbReference type="NCBI Taxonomy" id="29808"/>
    <lineage>
        <taxon>Eukaryota</taxon>
        <taxon>Viridiplantae</taxon>
        <taxon>Streptophyta</taxon>
        <taxon>Embryophyta</taxon>
        <taxon>Tracheophyta</taxon>
        <taxon>Spermatophyta</taxon>
        <taxon>Pinopsida</taxon>
        <taxon>Pinidae</taxon>
        <taxon>Conifers II</taxon>
        <taxon>Cupressales</taxon>
        <taxon>Taxaceae</taxon>
        <taxon>Taxus</taxon>
    </lineage>
</organism>
<comment type="caution">
    <text evidence="1">The sequence shown here is derived from an EMBL/GenBank/DDBJ whole genome shotgun (WGS) entry which is preliminary data.</text>
</comment>
<gene>
    <name evidence="1" type="ORF">KI387_036672</name>
</gene>
<dbReference type="EMBL" id="JAHRHJ020000007">
    <property type="protein sequence ID" value="KAH9308761.1"/>
    <property type="molecule type" value="Genomic_DNA"/>
</dbReference>
<dbReference type="AlphaFoldDB" id="A0AA38FQM6"/>
<feature type="non-terminal residue" evidence="1">
    <location>
        <position position="62"/>
    </location>
</feature>
<sequence>MKERNNFSWNATISAYRRHGFPCKEVTLFSLYATNMAPINQFTSTSIPLAYAKMDLGKRNGN</sequence>
<reference evidence="1 2" key="1">
    <citation type="journal article" date="2021" name="Nat. Plants">
        <title>The Taxus genome provides insights into paclitaxel biosynthesis.</title>
        <authorList>
            <person name="Xiong X."/>
            <person name="Gou J."/>
            <person name="Liao Q."/>
            <person name="Li Y."/>
            <person name="Zhou Q."/>
            <person name="Bi G."/>
            <person name="Li C."/>
            <person name="Du R."/>
            <person name="Wang X."/>
            <person name="Sun T."/>
            <person name="Guo L."/>
            <person name="Liang H."/>
            <person name="Lu P."/>
            <person name="Wu Y."/>
            <person name="Zhang Z."/>
            <person name="Ro D.K."/>
            <person name="Shang Y."/>
            <person name="Huang S."/>
            <person name="Yan J."/>
        </authorList>
    </citation>
    <scope>NUCLEOTIDE SEQUENCE [LARGE SCALE GENOMIC DNA]</scope>
    <source>
        <strain evidence="1">Ta-2019</strain>
    </source>
</reference>
<proteinExistence type="predicted"/>
<dbReference type="Proteomes" id="UP000824469">
    <property type="component" value="Unassembled WGS sequence"/>
</dbReference>
<evidence type="ECO:0000313" key="2">
    <source>
        <dbReference type="Proteomes" id="UP000824469"/>
    </source>
</evidence>
<accession>A0AA38FQM6</accession>
<evidence type="ECO:0000313" key="1">
    <source>
        <dbReference type="EMBL" id="KAH9308761.1"/>
    </source>
</evidence>